<organism evidence="2 3">
    <name type="scientific">Zootermopsis nevadensis</name>
    <name type="common">Dampwood termite</name>
    <dbReference type="NCBI Taxonomy" id="136037"/>
    <lineage>
        <taxon>Eukaryota</taxon>
        <taxon>Metazoa</taxon>
        <taxon>Ecdysozoa</taxon>
        <taxon>Arthropoda</taxon>
        <taxon>Hexapoda</taxon>
        <taxon>Insecta</taxon>
        <taxon>Pterygota</taxon>
        <taxon>Neoptera</taxon>
        <taxon>Polyneoptera</taxon>
        <taxon>Dictyoptera</taxon>
        <taxon>Blattodea</taxon>
        <taxon>Blattoidea</taxon>
        <taxon>Termitoidae</taxon>
        <taxon>Termopsidae</taxon>
        <taxon>Zootermopsis</taxon>
    </lineage>
</organism>
<evidence type="ECO:0000256" key="1">
    <source>
        <dbReference type="SAM" id="SignalP"/>
    </source>
</evidence>
<feature type="chain" id="PRO_5001644095" evidence="1">
    <location>
        <begin position="20"/>
        <end position="118"/>
    </location>
</feature>
<reference evidence="2 3" key="1">
    <citation type="journal article" date="2014" name="Nat. Commun.">
        <title>Molecular traces of alternative social organization in a termite genome.</title>
        <authorList>
            <person name="Terrapon N."/>
            <person name="Li C."/>
            <person name="Robertson H.M."/>
            <person name="Ji L."/>
            <person name="Meng X."/>
            <person name="Booth W."/>
            <person name="Chen Z."/>
            <person name="Childers C.P."/>
            <person name="Glastad K.M."/>
            <person name="Gokhale K."/>
            <person name="Gowin J."/>
            <person name="Gronenberg W."/>
            <person name="Hermansen R.A."/>
            <person name="Hu H."/>
            <person name="Hunt B.G."/>
            <person name="Huylmans A.K."/>
            <person name="Khalil S.M."/>
            <person name="Mitchell R.D."/>
            <person name="Munoz-Torres M.C."/>
            <person name="Mustard J.A."/>
            <person name="Pan H."/>
            <person name="Reese J.T."/>
            <person name="Scharf M.E."/>
            <person name="Sun F."/>
            <person name="Vogel H."/>
            <person name="Xiao J."/>
            <person name="Yang W."/>
            <person name="Yang Z."/>
            <person name="Yang Z."/>
            <person name="Zhou J."/>
            <person name="Zhu J."/>
            <person name="Brent C.S."/>
            <person name="Elsik C.G."/>
            <person name="Goodisman M.A."/>
            <person name="Liberles D.A."/>
            <person name="Roe R.M."/>
            <person name="Vargo E.L."/>
            <person name="Vilcinskas A."/>
            <person name="Wang J."/>
            <person name="Bornberg-Bauer E."/>
            <person name="Korb J."/>
            <person name="Zhang G."/>
            <person name="Liebig J."/>
        </authorList>
    </citation>
    <scope>NUCLEOTIDE SEQUENCE [LARGE SCALE GENOMIC DNA]</scope>
    <source>
        <tissue evidence="2">Whole organism</tissue>
    </source>
</reference>
<dbReference type="InParanoid" id="A0A067QJS8"/>
<dbReference type="Proteomes" id="UP000027135">
    <property type="component" value="Unassembled WGS sequence"/>
</dbReference>
<evidence type="ECO:0000313" key="3">
    <source>
        <dbReference type="Proteomes" id="UP000027135"/>
    </source>
</evidence>
<proteinExistence type="predicted"/>
<name>A0A067QJS8_ZOONE</name>
<dbReference type="EMBL" id="KK853274">
    <property type="protein sequence ID" value="KDR09102.1"/>
    <property type="molecule type" value="Genomic_DNA"/>
</dbReference>
<protein>
    <submittedName>
        <fullName evidence="2">Uncharacterized protein</fullName>
    </submittedName>
</protein>
<keyword evidence="1" id="KW-0732">Signal</keyword>
<accession>A0A067QJS8</accession>
<gene>
    <name evidence="2" type="ORF">L798_01058</name>
</gene>
<dbReference type="AlphaFoldDB" id="A0A067QJS8"/>
<keyword evidence="3" id="KW-1185">Reference proteome</keyword>
<sequence length="118" mass="12920">MKSLAVALLLSAVGIISTASNVTVGEQQDVLDAPEHNATFSPRGMKSADWNSDEMTAPLANPAGGIRSLENLLEVFNPQRLARQWDYPRDNLTKGCGAHVNHYLTHLHKAELWALKSE</sequence>
<evidence type="ECO:0000313" key="2">
    <source>
        <dbReference type="EMBL" id="KDR09102.1"/>
    </source>
</evidence>
<feature type="signal peptide" evidence="1">
    <location>
        <begin position="1"/>
        <end position="19"/>
    </location>
</feature>